<dbReference type="AlphaFoldDB" id="A0A1W9HVH0"/>
<gene>
    <name evidence="6" type="primary">purN</name>
    <name evidence="8" type="ORF">A4S15_11420</name>
</gene>
<accession>A0A1W9HVH0</accession>
<dbReference type="EMBL" id="LWDL01000019">
    <property type="protein sequence ID" value="OQW51429.1"/>
    <property type="molecule type" value="Genomic_DNA"/>
</dbReference>
<dbReference type="EC" id="2.1.2.2" evidence="6"/>
<evidence type="ECO:0000256" key="2">
    <source>
        <dbReference type="ARBA" id="ARBA00022679"/>
    </source>
</evidence>
<comment type="function">
    <text evidence="6">Catalyzes the transfer of a formyl group from 10-formyltetrahydrofolate to 5-phospho-ribosyl-glycinamide (GAR), producing 5-phospho-ribosyl-N-formylglycinamide (FGAR) and tetrahydrofolate.</text>
</comment>
<feature type="site" description="Raises pKa of active site His" evidence="6">
    <location>
        <position position="151"/>
    </location>
</feature>
<feature type="active site" description="Proton donor" evidence="6">
    <location>
        <position position="115"/>
    </location>
</feature>
<organism evidence="8 9">
    <name type="scientific">Candidatus Raskinella chloraquaticus</name>
    <dbReference type="NCBI Taxonomy" id="1951219"/>
    <lineage>
        <taxon>Bacteria</taxon>
        <taxon>Pseudomonadati</taxon>
        <taxon>Pseudomonadota</taxon>
        <taxon>Alphaproteobacteria</taxon>
        <taxon>Hyphomicrobiales</taxon>
        <taxon>Phreatobacteraceae</taxon>
        <taxon>Candidatus Raskinella</taxon>
    </lineage>
</organism>
<dbReference type="Pfam" id="PF00551">
    <property type="entry name" value="Formyl_trans_N"/>
    <property type="match status" value="1"/>
</dbReference>
<dbReference type="GO" id="GO:0006189">
    <property type="term" value="P:'de novo' IMP biosynthetic process"/>
    <property type="evidence" value="ECO:0007669"/>
    <property type="project" value="UniProtKB-UniRule"/>
</dbReference>
<comment type="catalytic activity">
    <reaction evidence="5 6">
        <text>N(1)-(5-phospho-beta-D-ribosyl)glycinamide + (6R)-10-formyltetrahydrofolate = N(2)-formyl-N(1)-(5-phospho-beta-D-ribosyl)glycinamide + (6S)-5,6,7,8-tetrahydrofolate + H(+)</text>
        <dbReference type="Rhea" id="RHEA:15053"/>
        <dbReference type="ChEBI" id="CHEBI:15378"/>
        <dbReference type="ChEBI" id="CHEBI:57453"/>
        <dbReference type="ChEBI" id="CHEBI:143788"/>
        <dbReference type="ChEBI" id="CHEBI:147286"/>
        <dbReference type="ChEBI" id="CHEBI:195366"/>
        <dbReference type="EC" id="2.1.2.2"/>
    </reaction>
</comment>
<keyword evidence="3 6" id="KW-0658">Purine biosynthesis</keyword>
<feature type="binding site" evidence="6">
    <location>
        <begin position="17"/>
        <end position="19"/>
    </location>
    <ligand>
        <name>N(1)-(5-phospho-beta-D-ribosyl)glycinamide</name>
        <dbReference type="ChEBI" id="CHEBI:143788"/>
    </ligand>
</feature>
<evidence type="ECO:0000259" key="7">
    <source>
        <dbReference type="Pfam" id="PF00551"/>
    </source>
</evidence>
<dbReference type="InterPro" id="IPR004607">
    <property type="entry name" value="GART"/>
</dbReference>
<feature type="domain" description="Formyl transferase N-terminal" evidence="7">
    <location>
        <begin position="7"/>
        <end position="188"/>
    </location>
</feature>
<evidence type="ECO:0000256" key="4">
    <source>
        <dbReference type="ARBA" id="ARBA00038440"/>
    </source>
</evidence>
<dbReference type="PANTHER" id="PTHR43369">
    <property type="entry name" value="PHOSPHORIBOSYLGLYCINAMIDE FORMYLTRANSFERASE"/>
    <property type="match status" value="1"/>
</dbReference>
<dbReference type="STRING" id="1827387.A4S15_11420"/>
<dbReference type="GO" id="GO:0005829">
    <property type="term" value="C:cytosol"/>
    <property type="evidence" value="ECO:0007669"/>
    <property type="project" value="TreeGrafter"/>
</dbReference>
<dbReference type="PROSITE" id="PS00373">
    <property type="entry name" value="GART"/>
    <property type="match status" value="1"/>
</dbReference>
<feature type="binding site" evidence="6">
    <location>
        <position position="71"/>
    </location>
    <ligand>
        <name>(6R)-10-formyltetrahydrofolate</name>
        <dbReference type="ChEBI" id="CHEBI:195366"/>
    </ligand>
</feature>
<dbReference type="PANTHER" id="PTHR43369:SF2">
    <property type="entry name" value="PHOSPHORIBOSYLGLYCINAMIDE FORMYLTRANSFERASE"/>
    <property type="match status" value="1"/>
</dbReference>
<evidence type="ECO:0000256" key="1">
    <source>
        <dbReference type="ARBA" id="ARBA00005054"/>
    </source>
</evidence>
<name>A0A1W9HVH0_9HYPH</name>
<proteinExistence type="inferred from homology"/>
<evidence type="ECO:0000256" key="6">
    <source>
        <dbReference type="HAMAP-Rule" id="MF_01930"/>
    </source>
</evidence>
<evidence type="ECO:0000313" key="8">
    <source>
        <dbReference type="EMBL" id="OQW51429.1"/>
    </source>
</evidence>
<comment type="caution">
    <text evidence="8">The sequence shown here is derived from an EMBL/GenBank/DDBJ whole genome shotgun (WGS) entry which is preliminary data.</text>
</comment>
<keyword evidence="2 6" id="KW-0808">Transferase</keyword>
<evidence type="ECO:0000256" key="3">
    <source>
        <dbReference type="ARBA" id="ARBA00022755"/>
    </source>
</evidence>
<dbReference type="GO" id="GO:0004644">
    <property type="term" value="F:phosphoribosylglycinamide formyltransferase activity"/>
    <property type="evidence" value="ECO:0007669"/>
    <property type="project" value="UniProtKB-UniRule"/>
</dbReference>
<protein>
    <recommendedName>
        <fullName evidence="6">Phosphoribosylglycinamide formyltransferase</fullName>
        <ecNumber evidence="6">2.1.2.2</ecNumber>
    </recommendedName>
    <alternativeName>
        <fullName evidence="6">5'-phosphoribosylglycinamide transformylase</fullName>
    </alternativeName>
    <alternativeName>
        <fullName evidence="6">GAR transformylase</fullName>
        <shortName evidence="6">GART</shortName>
    </alternativeName>
</protein>
<dbReference type="UniPathway" id="UPA00074">
    <property type="reaction ID" value="UER00126"/>
</dbReference>
<dbReference type="InterPro" id="IPR036477">
    <property type="entry name" value="Formyl_transf_N_sf"/>
</dbReference>
<dbReference type="Gene3D" id="3.40.50.170">
    <property type="entry name" value="Formyl transferase, N-terminal domain"/>
    <property type="match status" value="1"/>
</dbReference>
<feature type="binding site" evidence="6">
    <location>
        <position position="113"/>
    </location>
    <ligand>
        <name>(6R)-10-formyltetrahydrofolate</name>
        <dbReference type="ChEBI" id="CHEBI:195366"/>
    </ligand>
</feature>
<sequence length="201" mass="21401">MIEEAGKRLAILISGRGSNMAALVRAAQAPDFPGRVVLVLSNNPDAEGLVFAAANGIATHSIDHRNYRGDRAAFDMAVDAALNAAHIDLVCLAGFMRILSAGFVEKWRGRMINIHPSLLPAYPGLDTHARALAAGERHHGCTVHFVTEGVDAGPIIAQTQIDILPSDTPTSLAARVLSEEHKLYPAALRQVLEGKAKFTPA</sequence>
<dbReference type="RefSeq" id="WP_376802416.1">
    <property type="nucleotide sequence ID" value="NZ_DBNB01000015.1"/>
</dbReference>
<comment type="similarity">
    <text evidence="4 6">Belongs to the GART family.</text>
</comment>
<dbReference type="NCBIfam" id="TIGR00639">
    <property type="entry name" value="PurN"/>
    <property type="match status" value="1"/>
</dbReference>
<comment type="pathway">
    <text evidence="1 6">Purine metabolism; IMP biosynthesis via de novo pathway; N(2)-formyl-N(1)-(5-phospho-D-ribosyl)glycinamide from N(1)-(5-phospho-D-ribosyl)glycinamide (10-formyl THF route): step 1/1.</text>
</comment>
<dbReference type="InterPro" id="IPR001555">
    <property type="entry name" value="GART_AS"/>
</dbReference>
<dbReference type="HAMAP" id="MF_01930">
    <property type="entry name" value="PurN"/>
    <property type="match status" value="1"/>
</dbReference>
<evidence type="ECO:0000313" key="9">
    <source>
        <dbReference type="Proteomes" id="UP000192872"/>
    </source>
</evidence>
<dbReference type="Proteomes" id="UP000192872">
    <property type="component" value="Unassembled WGS sequence"/>
</dbReference>
<dbReference type="CDD" id="cd08645">
    <property type="entry name" value="FMT_core_GART"/>
    <property type="match status" value="1"/>
</dbReference>
<reference evidence="8 9" key="1">
    <citation type="journal article" date="2017" name="Water Res.">
        <title>Comammox in drinking water systems.</title>
        <authorList>
            <person name="Wang Y."/>
            <person name="Ma L."/>
            <person name="Mao Y."/>
            <person name="Jiang X."/>
            <person name="Xia Y."/>
            <person name="Yu K."/>
            <person name="Li B."/>
            <person name="Zhang T."/>
        </authorList>
    </citation>
    <scope>NUCLEOTIDE SEQUENCE [LARGE SCALE GENOMIC DNA]</scope>
    <source>
        <strain evidence="8">SG_bin8</strain>
    </source>
</reference>
<dbReference type="InterPro" id="IPR002376">
    <property type="entry name" value="Formyl_transf_N"/>
</dbReference>
<feature type="binding site" evidence="6">
    <location>
        <begin position="96"/>
        <end position="99"/>
    </location>
    <ligand>
        <name>(6R)-10-formyltetrahydrofolate</name>
        <dbReference type="ChEBI" id="CHEBI:195366"/>
    </ligand>
</feature>
<evidence type="ECO:0000256" key="5">
    <source>
        <dbReference type="ARBA" id="ARBA00047664"/>
    </source>
</evidence>
<dbReference type="SUPFAM" id="SSF53328">
    <property type="entry name" value="Formyltransferase"/>
    <property type="match status" value="1"/>
</dbReference>